<name>A0A0A0J408_9MICO</name>
<dbReference type="PROSITE" id="PS51257">
    <property type="entry name" value="PROKAR_LIPOPROTEIN"/>
    <property type="match status" value="1"/>
</dbReference>
<dbReference type="GO" id="GO:0043448">
    <property type="term" value="P:alkane catabolic process"/>
    <property type="evidence" value="ECO:0007669"/>
    <property type="project" value="TreeGrafter"/>
</dbReference>
<dbReference type="InterPro" id="IPR005297">
    <property type="entry name" value="Lipoprotein_repeat"/>
</dbReference>
<gene>
    <name evidence="2" type="ORF">N802_10710</name>
</gene>
<evidence type="ECO:0000256" key="1">
    <source>
        <dbReference type="SAM" id="MobiDB-lite"/>
    </source>
</evidence>
<dbReference type="EMBL" id="AVPJ01000008">
    <property type="protein sequence ID" value="KGN32065.1"/>
    <property type="molecule type" value="Genomic_DNA"/>
</dbReference>
<dbReference type="Pfam" id="PF03640">
    <property type="entry name" value="Lipoprotein_15"/>
    <property type="match status" value="1"/>
</dbReference>
<evidence type="ECO:0008006" key="4">
    <source>
        <dbReference type="Google" id="ProtNLM"/>
    </source>
</evidence>
<dbReference type="PANTHER" id="PTHR39335:SF1">
    <property type="entry name" value="BLL4220 PROTEIN"/>
    <property type="match status" value="1"/>
</dbReference>
<accession>A0A0A0J408</accession>
<dbReference type="STRING" id="1385520.N802_10710"/>
<dbReference type="RefSeq" id="WP_156971377.1">
    <property type="nucleotide sequence ID" value="NZ_AVPJ01000008.1"/>
</dbReference>
<feature type="region of interest" description="Disordered" evidence="1">
    <location>
        <begin position="35"/>
        <end position="69"/>
    </location>
</feature>
<dbReference type="PANTHER" id="PTHR39335">
    <property type="entry name" value="BLL4220 PROTEIN"/>
    <property type="match status" value="1"/>
</dbReference>
<organism evidence="2 3">
    <name type="scientific">Knoellia sinensis KCTC 19936</name>
    <dbReference type="NCBI Taxonomy" id="1385520"/>
    <lineage>
        <taxon>Bacteria</taxon>
        <taxon>Bacillati</taxon>
        <taxon>Actinomycetota</taxon>
        <taxon>Actinomycetes</taxon>
        <taxon>Micrococcales</taxon>
        <taxon>Intrasporangiaceae</taxon>
        <taxon>Knoellia</taxon>
    </lineage>
</organism>
<evidence type="ECO:0000313" key="2">
    <source>
        <dbReference type="EMBL" id="KGN32065.1"/>
    </source>
</evidence>
<evidence type="ECO:0000313" key="3">
    <source>
        <dbReference type="Proteomes" id="UP000030002"/>
    </source>
</evidence>
<protein>
    <recommendedName>
        <fullName evidence="4">Lipoprotein</fullName>
    </recommendedName>
</protein>
<dbReference type="Proteomes" id="UP000030002">
    <property type="component" value="Unassembled WGS sequence"/>
</dbReference>
<dbReference type="eggNOG" id="COG4315">
    <property type="taxonomic scope" value="Bacteria"/>
</dbReference>
<dbReference type="AlphaFoldDB" id="A0A0A0J408"/>
<keyword evidence="3" id="KW-1185">Reference proteome</keyword>
<reference evidence="2 3" key="1">
    <citation type="submission" date="2013-08" db="EMBL/GenBank/DDBJ databases">
        <title>The genome sequence of Knoellia sinensis.</title>
        <authorList>
            <person name="Zhu W."/>
            <person name="Wang G."/>
        </authorList>
    </citation>
    <scope>NUCLEOTIDE SEQUENCE [LARGE SCALE GENOMIC DNA]</scope>
    <source>
        <strain evidence="2 3">KCTC 19936</strain>
    </source>
</reference>
<sequence length="192" mass="19827">MASARWTHGPWHRARRGILALVLVGGLGACGTVPAPEAGESSSPPTTAGSTGTVASPTPSAPTPSATSTAAADGTSIIAADSQFGAVLFDASGQAIYVFDLETTAEPACYDDCAEAWPPVLTDGEPVAGTGARARLLGTTTRSDGSVQVTYNDRPLYFYAHEGKNEVRCHDIFLNGGNWYALQPDGEEAPKT</sequence>
<dbReference type="OrthoDB" id="597632at2"/>
<proteinExistence type="predicted"/>
<comment type="caution">
    <text evidence="2">The sequence shown here is derived from an EMBL/GenBank/DDBJ whole genome shotgun (WGS) entry which is preliminary data.</text>
</comment>